<name>A0A3B7LUE0_9GAMM</name>
<feature type="coiled-coil region" evidence="2">
    <location>
        <begin position="162"/>
        <end position="194"/>
    </location>
</feature>
<dbReference type="RefSeq" id="WP_087514249.1">
    <property type="nucleotide sequence ID" value="NZ_CP032134.1"/>
</dbReference>
<protein>
    <submittedName>
        <fullName evidence="3">Molecular chaperone DnaJ</fullName>
    </submittedName>
</protein>
<evidence type="ECO:0000313" key="4">
    <source>
        <dbReference type="Proteomes" id="UP000263753"/>
    </source>
</evidence>
<evidence type="ECO:0000256" key="1">
    <source>
        <dbReference type="ARBA" id="ARBA00023186"/>
    </source>
</evidence>
<dbReference type="KEGG" id="achi:CDG60_05180"/>
<dbReference type="Proteomes" id="UP000263753">
    <property type="component" value="Chromosome"/>
</dbReference>
<sequence>MSFELKTILQPDTVSSLQQKKLYRLIEKIEQQKLELAKWQQAKDEVLEYTRKHLIPVYQELHNILFSQLQQLWEHLSHGDFSKADALLLDNKIQSLAQYLKSSQSLASEQQDKVNTLYQYYQQSLEHHKSKKKKASADQTNIVDLNTQNDHEVFVETEDWDQEQYQQLREQAKLKRQQDKKQHAEKMAEQSLKTVYLKLASTIHPDREPDEAKKQEKTEIFQHVNAAYEQQDLFALLKLQIQIEQGNGSNKKGLGDEQLKFYKMALDSQSQKLADQLAELIDALVWSEKAKIKVGKAQGRLQISDLYAQIDEDTSALKQQVKWEKERLKYMGKVKGLEMLLGNNGVL</sequence>
<dbReference type="SUPFAM" id="SSF46565">
    <property type="entry name" value="Chaperone J-domain"/>
    <property type="match status" value="1"/>
</dbReference>
<evidence type="ECO:0000256" key="2">
    <source>
        <dbReference type="SAM" id="Coils"/>
    </source>
</evidence>
<proteinExistence type="predicted"/>
<dbReference type="EMBL" id="CP032134">
    <property type="protein sequence ID" value="AXY56021.1"/>
    <property type="molecule type" value="Genomic_DNA"/>
</dbReference>
<keyword evidence="1" id="KW-0143">Chaperone</keyword>
<dbReference type="Gene3D" id="1.10.287.110">
    <property type="entry name" value="DnaJ domain"/>
    <property type="match status" value="1"/>
</dbReference>
<organism evidence="3 4">
    <name type="scientific">Acinetobacter chinensis</name>
    <dbReference type="NCBI Taxonomy" id="2004650"/>
    <lineage>
        <taxon>Bacteria</taxon>
        <taxon>Pseudomonadati</taxon>
        <taxon>Pseudomonadota</taxon>
        <taxon>Gammaproteobacteria</taxon>
        <taxon>Moraxellales</taxon>
        <taxon>Moraxellaceae</taxon>
        <taxon>Acinetobacter</taxon>
    </lineage>
</organism>
<dbReference type="InterPro" id="IPR036869">
    <property type="entry name" value="J_dom_sf"/>
</dbReference>
<keyword evidence="2" id="KW-0175">Coiled coil</keyword>
<reference evidence="4" key="1">
    <citation type="submission" date="2018-09" db="EMBL/GenBank/DDBJ databases">
        <title>The complete genome of Acinetobacter sp. strain WCHAc010005.</title>
        <authorList>
            <person name="Hu Y."/>
            <person name="Long H."/>
            <person name="Feng Y."/>
            <person name="Zong Z."/>
        </authorList>
    </citation>
    <scope>NUCLEOTIDE SEQUENCE [LARGE SCALE GENOMIC DNA]</scope>
    <source>
        <strain evidence="4">WCHAc010005</strain>
    </source>
</reference>
<dbReference type="AlphaFoldDB" id="A0A3B7LUE0"/>
<evidence type="ECO:0000313" key="3">
    <source>
        <dbReference type="EMBL" id="AXY56021.1"/>
    </source>
</evidence>
<gene>
    <name evidence="3" type="ORF">CDG60_05180</name>
</gene>
<accession>A0A3B7LUE0</accession>